<name>A0A0R3RMR8_9BILA</name>
<accession>A0A0R3RMR8</accession>
<dbReference type="AlphaFoldDB" id="A0A0R3RMR8"/>
<protein>
    <submittedName>
        <fullName evidence="2">Transcriptional regulator</fullName>
    </submittedName>
</protein>
<proteinExistence type="predicted"/>
<evidence type="ECO:0000313" key="2">
    <source>
        <dbReference type="WBParaSite" id="EEL_0000277801-mRNA-1"/>
    </source>
</evidence>
<organism evidence="1 2">
    <name type="scientific">Elaeophora elaphi</name>
    <dbReference type="NCBI Taxonomy" id="1147741"/>
    <lineage>
        <taxon>Eukaryota</taxon>
        <taxon>Metazoa</taxon>
        <taxon>Ecdysozoa</taxon>
        <taxon>Nematoda</taxon>
        <taxon>Chromadorea</taxon>
        <taxon>Rhabditida</taxon>
        <taxon>Spirurina</taxon>
        <taxon>Spiruromorpha</taxon>
        <taxon>Filarioidea</taxon>
        <taxon>Onchocercidae</taxon>
        <taxon>Elaeophora</taxon>
    </lineage>
</organism>
<reference evidence="2" key="1">
    <citation type="submission" date="2017-02" db="UniProtKB">
        <authorList>
            <consortium name="WormBaseParasite"/>
        </authorList>
    </citation>
    <scope>IDENTIFICATION</scope>
</reference>
<evidence type="ECO:0000313" key="1">
    <source>
        <dbReference type="Proteomes" id="UP000050640"/>
    </source>
</evidence>
<dbReference type="Proteomes" id="UP000050640">
    <property type="component" value="Unplaced"/>
</dbReference>
<keyword evidence="1" id="KW-1185">Reference proteome</keyword>
<sequence length="54" mass="6068">MSPQQIATLLRRQDTLVELVVGRPALAADNGKNIESKISYFLSCKIKNLIICFF</sequence>
<dbReference type="STRING" id="1147741.A0A0R3RMR8"/>
<dbReference type="WBParaSite" id="EEL_0000277801-mRNA-1">
    <property type="protein sequence ID" value="EEL_0000277801-mRNA-1"/>
    <property type="gene ID" value="EEL_0000277801"/>
</dbReference>